<evidence type="ECO:0000256" key="2">
    <source>
        <dbReference type="ARBA" id="ARBA00023157"/>
    </source>
</evidence>
<evidence type="ECO:0000313" key="6">
    <source>
        <dbReference type="EMBL" id="KAK2715799.1"/>
    </source>
</evidence>
<evidence type="ECO:0000313" key="7">
    <source>
        <dbReference type="Proteomes" id="UP001187531"/>
    </source>
</evidence>
<feature type="signal peptide" evidence="4">
    <location>
        <begin position="1"/>
        <end position="17"/>
    </location>
</feature>
<dbReference type="Gene3D" id="2.60.120.290">
    <property type="entry name" value="Spermadhesin, CUB domain"/>
    <property type="match status" value="3"/>
</dbReference>
<dbReference type="SUPFAM" id="SSF49854">
    <property type="entry name" value="Spermadhesin, CUB domain"/>
    <property type="match status" value="3"/>
</dbReference>
<dbReference type="CDD" id="cd00041">
    <property type="entry name" value="CUB"/>
    <property type="match status" value="3"/>
</dbReference>
<name>A0AA88L7G0_ARTSF</name>
<keyword evidence="2 3" id="KW-1015">Disulfide bond</keyword>
<comment type="caution">
    <text evidence="6">The sequence shown here is derived from an EMBL/GenBank/DDBJ whole genome shotgun (WGS) entry which is preliminary data.</text>
</comment>
<dbReference type="SMART" id="SM00042">
    <property type="entry name" value="CUB"/>
    <property type="match status" value="3"/>
</dbReference>
<dbReference type="AlphaFoldDB" id="A0AA88L7G0"/>
<sequence length="377" mass="40762">MYFFKLLCVVLVGYASAKSVDLLKQKLPQKKSLHFVPLDRSPKTECGAILNGDFGEFSSPNYPEIYPKNLTDCGYRIVAPSTSKAIRLRFVDFSTEAGNDVVTVYDGADSTATVLATLSGTDLTENQAVITGSGNSLYVSLTTDSSVNDRGFLAQWSLACGSRYTSIKGEIHSPDYPNQYADNLDECYDITAPVGKAVRLEFAEVDTEAGVDFIRVHDGDSEAGDLLAELSGQSAGEVFVSTLSNLYVVFQSNAGGTGKGFIAYYSQLCGNRFAGPSGQVTSPGYPGNYPNNADECYLIEVADDKRILLSFDVFDTEADYDYLEVYDGASEAAPLIQTLSGSAAVADIESTGNSLYLRFVSDYSFRYDGFSATYTEI</sequence>
<accession>A0AA88L7G0</accession>
<protein>
    <recommendedName>
        <fullName evidence="5">CUB domain-containing protein</fullName>
    </recommendedName>
</protein>
<evidence type="ECO:0000256" key="4">
    <source>
        <dbReference type="SAM" id="SignalP"/>
    </source>
</evidence>
<dbReference type="FunFam" id="2.60.120.290:FF:000001">
    <property type="entry name" value="CUB and sushi domain-containing protein 3 isoform X1"/>
    <property type="match status" value="1"/>
</dbReference>
<keyword evidence="7" id="KW-1185">Reference proteome</keyword>
<dbReference type="InterPro" id="IPR000859">
    <property type="entry name" value="CUB_dom"/>
</dbReference>
<proteinExistence type="predicted"/>
<reference evidence="6" key="1">
    <citation type="submission" date="2023-07" db="EMBL/GenBank/DDBJ databases">
        <title>Chromosome-level genome assembly of Artemia franciscana.</title>
        <authorList>
            <person name="Jo E."/>
        </authorList>
    </citation>
    <scope>NUCLEOTIDE SEQUENCE</scope>
    <source>
        <tissue evidence="6">Whole body</tissue>
    </source>
</reference>
<feature type="disulfide bond" evidence="3">
    <location>
        <begin position="46"/>
        <end position="73"/>
    </location>
</feature>
<feature type="domain" description="CUB" evidence="5">
    <location>
        <begin position="160"/>
        <end position="268"/>
    </location>
</feature>
<evidence type="ECO:0000256" key="3">
    <source>
        <dbReference type="PROSITE-ProRule" id="PRU00059"/>
    </source>
</evidence>
<feature type="chain" id="PRO_5041726050" description="CUB domain-containing protein" evidence="4">
    <location>
        <begin position="18"/>
        <end position="377"/>
    </location>
</feature>
<evidence type="ECO:0000259" key="5">
    <source>
        <dbReference type="PROSITE" id="PS01180"/>
    </source>
</evidence>
<dbReference type="PANTHER" id="PTHR24251">
    <property type="entry name" value="OVOCHYMASE-RELATED"/>
    <property type="match status" value="1"/>
</dbReference>
<keyword evidence="1" id="KW-0677">Repeat</keyword>
<dbReference type="PROSITE" id="PS01180">
    <property type="entry name" value="CUB"/>
    <property type="match status" value="3"/>
</dbReference>
<keyword evidence="4" id="KW-0732">Signal</keyword>
<gene>
    <name evidence="6" type="ORF">QYM36_010386</name>
</gene>
<organism evidence="6 7">
    <name type="scientific">Artemia franciscana</name>
    <name type="common">Brine shrimp</name>
    <name type="synonym">Artemia sanfranciscana</name>
    <dbReference type="NCBI Taxonomy" id="6661"/>
    <lineage>
        <taxon>Eukaryota</taxon>
        <taxon>Metazoa</taxon>
        <taxon>Ecdysozoa</taxon>
        <taxon>Arthropoda</taxon>
        <taxon>Crustacea</taxon>
        <taxon>Branchiopoda</taxon>
        <taxon>Anostraca</taxon>
        <taxon>Artemiidae</taxon>
        <taxon>Artemia</taxon>
    </lineage>
</organism>
<dbReference type="Proteomes" id="UP001187531">
    <property type="component" value="Unassembled WGS sequence"/>
</dbReference>
<dbReference type="Pfam" id="PF00431">
    <property type="entry name" value="CUB"/>
    <property type="match status" value="3"/>
</dbReference>
<dbReference type="EMBL" id="JAVRJZ010000012">
    <property type="protein sequence ID" value="KAK2715799.1"/>
    <property type="molecule type" value="Genomic_DNA"/>
</dbReference>
<evidence type="ECO:0000256" key="1">
    <source>
        <dbReference type="ARBA" id="ARBA00022737"/>
    </source>
</evidence>
<feature type="domain" description="CUB" evidence="5">
    <location>
        <begin position="46"/>
        <end position="159"/>
    </location>
</feature>
<feature type="domain" description="CUB" evidence="5">
    <location>
        <begin position="269"/>
        <end position="377"/>
    </location>
</feature>
<dbReference type="PANTHER" id="PTHR24251:SF37">
    <property type="entry name" value="CUB DOMAIN-CONTAINING PROTEIN"/>
    <property type="match status" value="1"/>
</dbReference>
<dbReference type="InterPro" id="IPR035914">
    <property type="entry name" value="Sperma_CUB_dom_sf"/>
</dbReference>
<comment type="caution">
    <text evidence="3">Lacks conserved residue(s) required for the propagation of feature annotation.</text>
</comment>